<accession>A0ABR6HLZ9</accession>
<sequence length="504" mass="52910">MAGLSKTTAIGALLVLAPAAQAQVTAEQVWQDWQEGAARLGETRIETGAENRAGDTLTVTDLVLTMQGEDGELVVRLPEITFTEAGDGTVNVALPESYPIEITGTDEEGVEAAIDLAVRQEGLEVTVSGVPEAMRYDYAATRYALELERLTENGEVVPAEAVLTLDAPVGSYLATTAPDGLRRTEYDLVAGNLSLSLDGADTEEGGTVAIDAAVADVALSGVLALPEGMEESEALPEDFVLDFDYATGPALVEFSGDGPQGRAAGTARTAGSTVALALDRSRATYDSSTRGLELRLTESPLPLPIEIGVTEYGFGVDAPLAADAAPQDFSARLTLDGLTVGEPVWRLFDPQAVLPRSPASLIAEFTGAATLPQDLTDPETAEAVGEEAAMAEAAPEIERLTLERLVLRLAGAEILGDGAFVFDNSDLETFPGFPRPEGKLELKATGLNTLIENLAKLGALPAEQLMSTRMMLGLFTTPLGRDELGSTIEVTPEGHVMANGQRLK</sequence>
<organism evidence="2 3">
    <name type="scientific">Limimaricola variabilis</name>
    <dbReference type="NCBI Taxonomy" id="1492771"/>
    <lineage>
        <taxon>Bacteria</taxon>
        <taxon>Pseudomonadati</taxon>
        <taxon>Pseudomonadota</taxon>
        <taxon>Alphaproteobacteria</taxon>
        <taxon>Rhodobacterales</taxon>
        <taxon>Paracoccaceae</taxon>
        <taxon>Limimaricola</taxon>
    </lineage>
</organism>
<gene>
    <name evidence="2" type="ORF">FHS00_001047</name>
</gene>
<comment type="caution">
    <text evidence="2">The sequence shown here is derived from an EMBL/GenBank/DDBJ whole genome shotgun (WGS) entry which is preliminary data.</text>
</comment>
<reference evidence="2 3" key="1">
    <citation type="submission" date="2020-08" db="EMBL/GenBank/DDBJ databases">
        <title>Genomic Encyclopedia of Type Strains, Phase III (KMG-III): the genomes of soil and plant-associated and newly described type strains.</title>
        <authorList>
            <person name="Whitman W."/>
        </authorList>
    </citation>
    <scope>NUCLEOTIDE SEQUENCE [LARGE SCALE GENOMIC DNA]</scope>
    <source>
        <strain evidence="2 3">CECT 8572</strain>
    </source>
</reference>
<protein>
    <recommendedName>
        <fullName evidence="4">DUF2125 domain-containing protein</fullName>
    </recommendedName>
</protein>
<evidence type="ECO:0000313" key="2">
    <source>
        <dbReference type="EMBL" id="MBB3711485.1"/>
    </source>
</evidence>
<dbReference type="EMBL" id="JACIBX010000002">
    <property type="protein sequence ID" value="MBB3711485.1"/>
    <property type="molecule type" value="Genomic_DNA"/>
</dbReference>
<name>A0ABR6HLZ9_9RHOB</name>
<keyword evidence="1" id="KW-0732">Signal</keyword>
<proteinExistence type="predicted"/>
<feature type="chain" id="PRO_5046933755" description="DUF2125 domain-containing protein" evidence="1">
    <location>
        <begin position="23"/>
        <end position="504"/>
    </location>
</feature>
<evidence type="ECO:0008006" key="4">
    <source>
        <dbReference type="Google" id="ProtNLM"/>
    </source>
</evidence>
<evidence type="ECO:0000256" key="1">
    <source>
        <dbReference type="SAM" id="SignalP"/>
    </source>
</evidence>
<dbReference type="RefSeq" id="WP_183470506.1">
    <property type="nucleotide sequence ID" value="NZ_JACIBX010000002.1"/>
</dbReference>
<dbReference type="Proteomes" id="UP000576152">
    <property type="component" value="Unassembled WGS sequence"/>
</dbReference>
<keyword evidence="3" id="KW-1185">Reference proteome</keyword>
<feature type="signal peptide" evidence="1">
    <location>
        <begin position="1"/>
        <end position="22"/>
    </location>
</feature>
<evidence type="ECO:0000313" key="3">
    <source>
        <dbReference type="Proteomes" id="UP000576152"/>
    </source>
</evidence>